<sequence length="689" mass="77299">MRKLIVFVPVTQGSIDHEFLGVIDALAERLAKLEKSNTDDSVIFASSPPSTANHDRDLSVPSSLRAAQGDAARASVKRKHHTVHLSNEASPSEQQDWKRRVSQSIHPKVHGERHSPGATRHASEAREYIEHELQCNPALSHDRRTALEMARKFVSQLSNPGLHREENVGCEELDVEDNLAPPDLTPELLYMMLPGPDKKTNSQGTIAWPDHISDKALERMGLAIIERSESEQVLQLYRISVWVKAVSCISKLAPLISSEPLKVHFRKLKKQYEAGATEELNSIPLTASPSLPLLQALLSGKRLMQYLGNMSRCWMLTALASKVIVALNYHNVTDSVPRNEVEEDIHACIYTCYYFDKTLSLLLLRPPSLPELKVEPAQLIHMDPQLPTTAMIAGIVEFAHLKNALVNILLDIKELGDTEKANILSDLVVRAHTIHSNLQMHRSRQELEFPATWGILRREWLSMDFNYYSILTTIIRARSSVLKSRLVCEDCLYAARQALTTLRALQEAFSGHASSVDSYPYFLTWTMLLFPLSPFFVLFCNVVATSDHRDFEMIRKITDDLRQFAKANASIGKLYGLFAKFIDLCAPLIKPNPLPGASEQPHAPLHDENNASRRVSGQMNFSHPDMLRHPSGQVLNPLPCPYPSSEEAPGVSSVGGWDDILMWELFDNQPSLGWTESELWDAMTQLNAT</sequence>
<feature type="transmembrane region" description="Helical" evidence="7">
    <location>
        <begin position="522"/>
        <end position="544"/>
    </location>
</feature>
<evidence type="ECO:0000256" key="3">
    <source>
        <dbReference type="ARBA" id="ARBA00023125"/>
    </source>
</evidence>
<keyword evidence="7" id="KW-0812">Transmembrane</keyword>
<dbReference type="Pfam" id="PF04082">
    <property type="entry name" value="Fungal_trans"/>
    <property type="match status" value="1"/>
</dbReference>
<keyword evidence="5" id="KW-0539">Nucleus</keyword>
<gene>
    <name evidence="9" type="ORF">N7482_009532</name>
</gene>
<reference evidence="9" key="1">
    <citation type="submission" date="2022-11" db="EMBL/GenBank/DDBJ databases">
        <authorList>
            <person name="Petersen C."/>
        </authorList>
    </citation>
    <scope>NUCLEOTIDE SEQUENCE</scope>
    <source>
        <strain evidence="9">IBT 26290</strain>
    </source>
</reference>
<dbReference type="CDD" id="cd12148">
    <property type="entry name" value="fungal_TF_MHR"/>
    <property type="match status" value="1"/>
</dbReference>
<evidence type="ECO:0000313" key="10">
    <source>
        <dbReference type="Proteomes" id="UP001149163"/>
    </source>
</evidence>
<evidence type="ECO:0000256" key="7">
    <source>
        <dbReference type="SAM" id="Phobius"/>
    </source>
</evidence>
<protein>
    <submittedName>
        <fullName evidence="9">Transcriptional regulator family: Fungal Specific TF</fullName>
    </submittedName>
</protein>
<keyword evidence="7" id="KW-1133">Transmembrane helix</keyword>
<dbReference type="GeneID" id="81430832"/>
<dbReference type="EMBL" id="JAPQKN010000007">
    <property type="protein sequence ID" value="KAJ5153054.1"/>
    <property type="molecule type" value="Genomic_DNA"/>
</dbReference>
<dbReference type="GO" id="GO:0005634">
    <property type="term" value="C:nucleus"/>
    <property type="evidence" value="ECO:0007669"/>
    <property type="project" value="UniProtKB-SubCell"/>
</dbReference>
<evidence type="ECO:0000313" key="9">
    <source>
        <dbReference type="EMBL" id="KAJ5153054.1"/>
    </source>
</evidence>
<feature type="domain" description="Xylanolytic transcriptional activator regulatory" evidence="8">
    <location>
        <begin position="283"/>
        <end position="371"/>
    </location>
</feature>
<reference evidence="9" key="2">
    <citation type="journal article" date="2023" name="IMA Fungus">
        <title>Comparative genomic study of the Penicillium genus elucidates a diverse pangenome and 15 lateral gene transfer events.</title>
        <authorList>
            <person name="Petersen C."/>
            <person name="Sorensen T."/>
            <person name="Nielsen M.R."/>
            <person name="Sondergaard T.E."/>
            <person name="Sorensen J.L."/>
            <person name="Fitzpatrick D.A."/>
            <person name="Frisvad J.C."/>
            <person name="Nielsen K.L."/>
        </authorList>
    </citation>
    <scope>NUCLEOTIDE SEQUENCE</scope>
    <source>
        <strain evidence="9">IBT 26290</strain>
    </source>
</reference>
<evidence type="ECO:0000256" key="5">
    <source>
        <dbReference type="ARBA" id="ARBA00023242"/>
    </source>
</evidence>
<feature type="compositionally biased region" description="Polar residues" evidence="6">
    <location>
        <begin position="84"/>
        <end position="94"/>
    </location>
</feature>
<keyword evidence="7" id="KW-0472">Membrane</keyword>
<dbReference type="Proteomes" id="UP001149163">
    <property type="component" value="Unassembled WGS sequence"/>
</dbReference>
<keyword evidence="3" id="KW-0238">DNA-binding</keyword>
<comment type="caution">
    <text evidence="9">The sequence shown here is derived from an EMBL/GenBank/DDBJ whole genome shotgun (WGS) entry which is preliminary data.</text>
</comment>
<evidence type="ECO:0000256" key="2">
    <source>
        <dbReference type="ARBA" id="ARBA00023015"/>
    </source>
</evidence>
<dbReference type="GO" id="GO:0006351">
    <property type="term" value="P:DNA-templated transcription"/>
    <property type="evidence" value="ECO:0007669"/>
    <property type="project" value="InterPro"/>
</dbReference>
<dbReference type="InterPro" id="IPR050987">
    <property type="entry name" value="AtrR-like"/>
</dbReference>
<dbReference type="GO" id="GO:0003700">
    <property type="term" value="F:DNA-binding transcription factor activity"/>
    <property type="evidence" value="ECO:0007669"/>
    <property type="project" value="InterPro"/>
</dbReference>
<dbReference type="AlphaFoldDB" id="A0A9W9LFT3"/>
<evidence type="ECO:0000256" key="1">
    <source>
        <dbReference type="ARBA" id="ARBA00004123"/>
    </source>
</evidence>
<dbReference type="OrthoDB" id="39175at2759"/>
<proteinExistence type="predicted"/>
<organism evidence="9 10">
    <name type="scientific">Penicillium canariense</name>
    <dbReference type="NCBI Taxonomy" id="189055"/>
    <lineage>
        <taxon>Eukaryota</taxon>
        <taxon>Fungi</taxon>
        <taxon>Dikarya</taxon>
        <taxon>Ascomycota</taxon>
        <taxon>Pezizomycotina</taxon>
        <taxon>Eurotiomycetes</taxon>
        <taxon>Eurotiomycetidae</taxon>
        <taxon>Eurotiales</taxon>
        <taxon>Aspergillaceae</taxon>
        <taxon>Penicillium</taxon>
    </lineage>
</organism>
<evidence type="ECO:0000256" key="4">
    <source>
        <dbReference type="ARBA" id="ARBA00023163"/>
    </source>
</evidence>
<dbReference type="GO" id="GO:0003677">
    <property type="term" value="F:DNA binding"/>
    <property type="evidence" value="ECO:0007669"/>
    <property type="project" value="UniProtKB-KW"/>
</dbReference>
<feature type="compositionally biased region" description="Basic and acidic residues" evidence="6">
    <location>
        <begin position="109"/>
        <end position="119"/>
    </location>
</feature>
<keyword evidence="4" id="KW-0804">Transcription</keyword>
<dbReference type="GO" id="GO:0008270">
    <property type="term" value="F:zinc ion binding"/>
    <property type="evidence" value="ECO:0007669"/>
    <property type="project" value="InterPro"/>
</dbReference>
<evidence type="ECO:0000256" key="6">
    <source>
        <dbReference type="SAM" id="MobiDB-lite"/>
    </source>
</evidence>
<feature type="region of interest" description="Disordered" evidence="6">
    <location>
        <begin position="44"/>
        <end position="119"/>
    </location>
</feature>
<dbReference type="RefSeq" id="XP_056539362.1">
    <property type="nucleotide sequence ID" value="XM_056691656.1"/>
</dbReference>
<accession>A0A9W9LFT3</accession>
<dbReference type="PANTHER" id="PTHR46910">
    <property type="entry name" value="TRANSCRIPTION FACTOR PDR1"/>
    <property type="match status" value="1"/>
</dbReference>
<dbReference type="InterPro" id="IPR007219">
    <property type="entry name" value="XnlR_reg_dom"/>
</dbReference>
<keyword evidence="2" id="KW-0805">Transcription regulation</keyword>
<evidence type="ECO:0000259" key="8">
    <source>
        <dbReference type="Pfam" id="PF04082"/>
    </source>
</evidence>
<dbReference type="PANTHER" id="PTHR46910:SF37">
    <property type="entry name" value="ZN(II)2CYS6 TRANSCRIPTION FACTOR (EUROFUNG)"/>
    <property type="match status" value="1"/>
</dbReference>
<comment type="subcellular location">
    <subcellularLocation>
        <location evidence="1">Nucleus</location>
    </subcellularLocation>
</comment>
<keyword evidence="10" id="KW-1185">Reference proteome</keyword>
<name>A0A9W9LFT3_9EURO</name>